<dbReference type="PANTHER" id="PTHR14969">
    <property type="entry name" value="SPHINGOSINE-1-PHOSPHATE PHOSPHOHYDROLASE"/>
    <property type="match status" value="1"/>
</dbReference>
<feature type="transmembrane region" description="Helical" evidence="2">
    <location>
        <begin position="226"/>
        <end position="247"/>
    </location>
</feature>
<gene>
    <name evidence="4" type="ORF">GCM10009863_17960</name>
</gene>
<protein>
    <recommendedName>
        <fullName evidence="3">Phosphatidic acid phosphatase type 2/haloperoxidase domain-containing protein</fullName>
    </recommendedName>
</protein>
<reference evidence="4 5" key="1">
    <citation type="journal article" date="2019" name="Int. J. Syst. Evol. Microbiol.">
        <title>The Global Catalogue of Microorganisms (GCM) 10K type strain sequencing project: providing services to taxonomists for standard genome sequencing and annotation.</title>
        <authorList>
            <consortium name="The Broad Institute Genomics Platform"/>
            <consortium name="The Broad Institute Genome Sequencing Center for Infectious Disease"/>
            <person name="Wu L."/>
            <person name="Ma J."/>
        </authorList>
    </citation>
    <scope>NUCLEOTIDE SEQUENCE [LARGE SCALE GENOMIC DNA]</scope>
    <source>
        <strain evidence="4 5">JCM 16373</strain>
    </source>
</reference>
<evidence type="ECO:0000313" key="4">
    <source>
        <dbReference type="EMBL" id="GAA2604852.1"/>
    </source>
</evidence>
<feature type="region of interest" description="Disordered" evidence="1">
    <location>
        <begin position="251"/>
        <end position="277"/>
    </location>
</feature>
<feature type="compositionally biased region" description="Basic residues" evidence="1">
    <location>
        <begin position="28"/>
        <end position="40"/>
    </location>
</feature>
<evidence type="ECO:0000313" key="5">
    <source>
        <dbReference type="Proteomes" id="UP001501447"/>
    </source>
</evidence>
<name>A0ABN3PWI3_9ACTN</name>
<feature type="transmembrane region" description="Helical" evidence="2">
    <location>
        <begin position="49"/>
        <end position="76"/>
    </location>
</feature>
<dbReference type="RefSeq" id="WP_344563964.1">
    <property type="nucleotide sequence ID" value="NZ_BAAARJ010000005.1"/>
</dbReference>
<dbReference type="Proteomes" id="UP001501447">
    <property type="component" value="Unassembled WGS sequence"/>
</dbReference>
<accession>A0ABN3PWI3</accession>
<dbReference type="Pfam" id="PF01569">
    <property type="entry name" value="PAP2"/>
    <property type="match status" value="1"/>
</dbReference>
<evidence type="ECO:0000256" key="2">
    <source>
        <dbReference type="SAM" id="Phobius"/>
    </source>
</evidence>
<organism evidence="4 5">
    <name type="scientific">Streptomyces axinellae</name>
    <dbReference type="NCBI Taxonomy" id="552788"/>
    <lineage>
        <taxon>Bacteria</taxon>
        <taxon>Bacillati</taxon>
        <taxon>Actinomycetota</taxon>
        <taxon>Actinomycetes</taxon>
        <taxon>Kitasatosporales</taxon>
        <taxon>Streptomycetaceae</taxon>
        <taxon>Streptomyces</taxon>
    </lineage>
</organism>
<keyword evidence="2" id="KW-1133">Transmembrane helix</keyword>
<dbReference type="SUPFAM" id="SSF48317">
    <property type="entry name" value="Acid phosphatase/Vanadium-dependent haloperoxidase"/>
    <property type="match status" value="1"/>
</dbReference>
<feature type="domain" description="Phosphatidic acid phosphatase type 2/haloperoxidase" evidence="3">
    <location>
        <begin position="131"/>
        <end position="241"/>
    </location>
</feature>
<feature type="region of interest" description="Disordered" evidence="1">
    <location>
        <begin position="1"/>
        <end position="44"/>
    </location>
</feature>
<feature type="compositionally biased region" description="Low complexity" evidence="1">
    <location>
        <begin position="251"/>
        <end position="271"/>
    </location>
</feature>
<proteinExistence type="predicted"/>
<dbReference type="Gene3D" id="1.20.144.10">
    <property type="entry name" value="Phosphatidic acid phosphatase type 2/haloperoxidase"/>
    <property type="match status" value="1"/>
</dbReference>
<dbReference type="SMART" id="SM00014">
    <property type="entry name" value="acidPPc"/>
    <property type="match status" value="1"/>
</dbReference>
<keyword evidence="5" id="KW-1185">Reference proteome</keyword>
<feature type="transmembrane region" description="Helical" evidence="2">
    <location>
        <begin position="127"/>
        <end position="145"/>
    </location>
</feature>
<keyword evidence="2" id="KW-0812">Transmembrane</keyword>
<feature type="transmembrane region" description="Helical" evidence="2">
    <location>
        <begin position="96"/>
        <end position="120"/>
    </location>
</feature>
<dbReference type="InterPro" id="IPR036938">
    <property type="entry name" value="PAP2/HPO_sf"/>
</dbReference>
<feature type="transmembrane region" description="Helical" evidence="2">
    <location>
        <begin position="199"/>
        <end position="220"/>
    </location>
</feature>
<comment type="caution">
    <text evidence="4">The sequence shown here is derived from an EMBL/GenBank/DDBJ whole genome shotgun (WGS) entry which is preliminary data.</text>
</comment>
<dbReference type="EMBL" id="BAAARJ010000005">
    <property type="protein sequence ID" value="GAA2604852.1"/>
    <property type="molecule type" value="Genomic_DNA"/>
</dbReference>
<dbReference type="CDD" id="cd03392">
    <property type="entry name" value="PAP2_like_2"/>
    <property type="match status" value="1"/>
</dbReference>
<evidence type="ECO:0000256" key="1">
    <source>
        <dbReference type="SAM" id="MobiDB-lite"/>
    </source>
</evidence>
<dbReference type="InterPro" id="IPR000326">
    <property type="entry name" value="PAP2/HPO"/>
</dbReference>
<evidence type="ECO:0000259" key="3">
    <source>
        <dbReference type="SMART" id="SM00014"/>
    </source>
</evidence>
<feature type="transmembrane region" description="Helical" evidence="2">
    <location>
        <begin position="174"/>
        <end position="192"/>
    </location>
</feature>
<keyword evidence="2" id="KW-0472">Membrane</keyword>
<sequence length="277" mass="28535">MTGELPSEDRDGASPLDTPGHESLSVSRKGRVRGRSRSRSRSQEERPRALIAALLGCLLCFAATSALVLGSGAGFVDGPVLNQTVAHRADVLDGPMAFVTRVSEIPLLLLSVLVACWLAWRDRSWSPLVLVGGAGLLAVLVSTAAKELTERHRPPARLWAIPEDGFCYPSRHTVIATAVLLILTWMLAARLASRAARAAGWLGAGALCWLVGASRVYLAVHWPTDVLGGLALGAAVALAVVAARALVNAARPTPGAPSGTAAGTAPASGRAAGPGSG</sequence>
<dbReference type="PANTHER" id="PTHR14969:SF13">
    <property type="entry name" value="AT30094P"/>
    <property type="match status" value="1"/>
</dbReference>